<dbReference type="EC" id="3.2.1.17" evidence="7"/>
<dbReference type="EMBL" id="OZ026884">
    <property type="protein sequence ID" value="CAL1240893.1"/>
    <property type="molecule type" value="Genomic_DNA"/>
</dbReference>
<accession>A0ABM9NJT3</accession>
<dbReference type="Proteomes" id="UP001497493">
    <property type="component" value="Chromosome"/>
</dbReference>
<comment type="catalytic activity">
    <reaction evidence="1 7">
        <text>Hydrolysis of (1-&gt;4)-beta-linkages between N-acetylmuramic acid and N-acetyl-D-glucosamine residues in a peptidoglycan and between N-acetyl-D-glucosamine residues in chitodextrins.</text>
        <dbReference type="EC" id="3.2.1.17"/>
    </reaction>
</comment>
<keyword evidence="6 7" id="KW-0326">Glycosidase</keyword>
<organism evidence="9 10">
    <name type="scientific">Candidatus Methylocalor cossyra</name>
    <dbReference type="NCBI Taxonomy" id="3108543"/>
    <lineage>
        <taxon>Bacteria</taxon>
        <taxon>Pseudomonadati</taxon>
        <taxon>Pseudomonadota</taxon>
        <taxon>Gammaproteobacteria</taxon>
        <taxon>Methylococcales</taxon>
        <taxon>Methylococcaceae</taxon>
        <taxon>Candidatus Methylocalor</taxon>
    </lineage>
</organism>
<dbReference type="SUPFAM" id="SSF53955">
    <property type="entry name" value="Lysozyme-like"/>
    <property type="match status" value="1"/>
</dbReference>
<dbReference type="InterPro" id="IPR051018">
    <property type="entry name" value="Bacteriophage_GH24"/>
</dbReference>
<dbReference type="InterPro" id="IPR002196">
    <property type="entry name" value="Glyco_hydro_24"/>
</dbReference>
<dbReference type="PANTHER" id="PTHR38107">
    <property type="match status" value="1"/>
</dbReference>
<evidence type="ECO:0000256" key="6">
    <source>
        <dbReference type="ARBA" id="ARBA00023295"/>
    </source>
</evidence>
<keyword evidence="3 7" id="KW-0081">Bacteriolytic enzyme</keyword>
<evidence type="ECO:0000256" key="2">
    <source>
        <dbReference type="ARBA" id="ARBA00022529"/>
    </source>
</evidence>
<reference evidence="9 10" key="1">
    <citation type="submission" date="2024-04" db="EMBL/GenBank/DDBJ databases">
        <authorList>
            <person name="Cremers G."/>
        </authorList>
    </citation>
    <scope>NUCLEOTIDE SEQUENCE [LARGE SCALE GENOMIC DNA]</scope>
    <source>
        <strain evidence="9">MeCH1-AG</strain>
    </source>
</reference>
<evidence type="ECO:0000256" key="1">
    <source>
        <dbReference type="ARBA" id="ARBA00000632"/>
    </source>
</evidence>
<evidence type="ECO:0000256" key="4">
    <source>
        <dbReference type="ARBA" id="ARBA00022801"/>
    </source>
</evidence>
<evidence type="ECO:0000313" key="10">
    <source>
        <dbReference type="Proteomes" id="UP001497493"/>
    </source>
</evidence>
<keyword evidence="4 7" id="KW-0378">Hydrolase</keyword>
<feature type="region of interest" description="Disordered" evidence="8">
    <location>
        <begin position="27"/>
        <end position="60"/>
    </location>
</feature>
<keyword evidence="5" id="KW-1035">Host cytoplasm</keyword>
<comment type="similarity">
    <text evidence="7">Belongs to the glycosyl hydrolase 24 family.</text>
</comment>
<dbReference type="GO" id="GO:0003796">
    <property type="term" value="F:lysozyme activity"/>
    <property type="evidence" value="ECO:0007669"/>
    <property type="project" value="UniProtKB-EC"/>
</dbReference>
<proteinExistence type="inferred from homology"/>
<evidence type="ECO:0000313" key="9">
    <source>
        <dbReference type="EMBL" id="CAL1240893.1"/>
    </source>
</evidence>
<dbReference type="InterPro" id="IPR023346">
    <property type="entry name" value="Lysozyme-like_dom_sf"/>
</dbReference>
<dbReference type="HAMAP" id="MF_04110">
    <property type="entry name" value="ENDOLYSIN_T4"/>
    <property type="match status" value="1"/>
</dbReference>
<gene>
    <name evidence="9" type="ORF">MECH1_V1_2117</name>
</gene>
<dbReference type="InterPro" id="IPR023347">
    <property type="entry name" value="Lysozyme_dom_sf"/>
</dbReference>
<dbReference type="RefSeq" id="WP_348757444.1">
    <property type="nucleotide sequence ID" value="NZ_OZ026884.1"/>
</dbReference>
<dbReference type="CDD" id="cd00737">
    <property type="entry name" value="lyz_endolysin_autolysin"/>
    <property type="match status" value="1"/>
</dbReference>
<keyword evidence="2 7" id="KW-0929">Antimicrobial</keyword>
<evidence type="ECO:0000256" key="5">
    <source>
        <dbReference type="ARBA" id="ARBA00023200"/>
    </source>
</evidence>
<evidence type="ECO:0000256" key="8">
    <source>
        <dbReference type="SAM" id="MobiDB-lite"/>
    </source>
</evidence>
<dbReference type="Gene3D" id="1.10.530.40">
    <property type="match status" value="1"/>
</dbReference>
<evidence type="ECO:0000256" key="7">
    <source>
        <dbReference type="RuleBase" id="RU003788"/>
    </source>
</evidence>
<name>A0ABM9NJT3_9GAMM</name>
<dbReference type="Pfam" id="PF00959">
    <property type="entry name" value="Phage_lysozyme"/>
    <property type="match status" value="1"/>
</dbReference>
<keyword evidence="10" id="KW-1185">Reference proteome</keyword>
<protein>
    <recommendedName>
        <fullName evidence="7">Lysozyme</fullName>
        <ecNumber evidence="7">3.2.1.17</ecNumber>
    </recommendedName>
</protein>
<dbReference type="InterPro" id="IPR034690">
    <property type="entry name" value="Endolysin_T4_type"/>
</dbReference>
<dbReference type="PANTHER" id="PTHR38107:SF3">
    <property type="entry name" value="LYSOZYME RRRD-RELATED"/>
    <property type="match status" value="1"/>
</dbReference>
<evidence type="ECO:0000256" key="3">
    <source>
        <dbReference type="ARBA" id="ARBA00022638"/>
    </source>
</evidence>
<dbReference type="InterPro" id="IPR033907">
    <property type="entry name" value="Endolysin_autolysin"/>
</dbReference>
<sequence>MALSPEEIRPEQTDDIEHTVRTVLRDILSRPSLTSEEPERAAPAPAGQGDGGETGPPTAVVPALPPVLRNLCKALASFFEAMGRDQDGKEAEEPAFTEAELEKAGASRLSDNGARFIARFEGVREKLYNDPAGHCTIGIGHLVHRGPCNGSEPAAFKRGITKQQAYALLRKDAQQFVDCVRKNVKVPLNQNQLDALTSFTFNLGCGNLERSTLLTKLNRGDYRSVPQELNKWVYAGGKKLPGLVRRRKAEGALFMKK</sequence>